<dbReference type="Gene3D" id="3.20.20.80">
    <property type="entry name" value="Glycosidases"/>
    <property type="match status" value="1"/>
</dbReference>
<dbReference type="PROSITE" id="PS00653">
    <property type="entry name" value="GLYCOSYL_HYDROL_F1_2"/>
    <property type="match status" value="1"/>
</dbReference>
<dbReference type="GO" id="GO:0008422">
    <property type="term" value="F:beta-glucosidase activity"/>
    <property type="evidence" value="ECO:0007669"/>
    <property type="project" value="TreeGrafter"/>
</dbReference>
<gene>
    <name evidence="10" type="primary">LOC117642010</name>
</gene>
<dbReference type="KEGG" id="tpal:117642010"/>
<evidence type="ECO:0000256" key="5">
    <source>
        <dbReference type="ARBA" id="ARBA00023295"/>
    </source>
</evidence>
<dbReference type="SUPFAM" id="SSF51445">
    <property type="entry name" value="(Trans)glycosidases"/>
    <property type="match status" value="1"/>
</dbReference>
<dbReference type="PRINTS" id="PR00131">
    <property type="entry name" value="GLHYDRLASE1"/>
</dbReference>
<keyword evidence="5" id="KW-0326">Glycosidase</keyword>
<proteinExistence type="inferred from homology"/>
<evidence type="ECO:0000313" key="10">
    <source>
        <dbReference type="RefSeq" id="XP_034235648.1"/>
    </source>
</evidence>
<feature type="compositionally biased region" description="Low complexity" evidence="7">
    <location>
        <begin position="511"/>
        <end position="544"/>
    </location>
</feature>
<dbReference type="PANTHER" id="PTHR10353:SF36">
    <property type="entry name" value="LP05116P"/>
    <property type="match status" value="1"/>
</dbReference>
<comment type="similarity">
    <text evidence="1 6">Belongs to the glycosyl hydrolase 1 family.</text>
</comment>
<protein>
    <submittedName>
        <fullName evidence="10">Myrosinase 1-like</fullName>
    </submittedName>
</protein>
<dbReference type="InParanoid" id="A0A6P8Y7P2"/>
<organism evidence="10">
    <name type="scientific">Thrips palmi</name>
    <name type="common">Melon thrips</name>
    <dbReference type="NCBI Taxonomy" id="161013"/>
    <lineage>
        <taxon>Eukaryota</taxon>
        <taxon>Metazoa</taxon>
        <taxon>Ecdysozoa</taxon>
        <taxon>Arthropoda</taxon>
        <taxon>Hexapoda</taxon>
        <taxon>Insecta</taxon>
        <taxon>Pterygota</taxon>
        <taxon>Neoptera</taxon>
        <taxon>Paraneoptera</taxon>
        <taxon>Thysanoptera</taxon>
        <taxon>Terebrantia</taxon>
        <taxon>Thripoidea</taxon>
        <taxon>Thripidae</taxon>
        <taxon>Thrips</taxon>
    </lineage>
</organism>
<dbReference type="InterPro" id="IPR017853">
    <property type="entry name" value="GH"/>
</dbReference>
<keyword evidence="3" id="KW-0378">Hydrolase</keyword>
<dbReference type="GO" id="GO:0005975">
    <property type="term" value="P:carbohydrate metabolic process"/>
    <property type="evidence" value="ECO:0007669"/>
    <property type="project" value="InterPro"/>
</dbReference>
<feature type="signal peptide" evidence="8">
    <location>
        <begin position="1"/>
        <end position="16"/>
    </location>
</feature>
<evidence type="ECO:0000256" key="1">
    <source>
        <dbReference type="ARBA" id="ARBA00010838"/>
    </source>
</evidence>
<keyword evidence="4" id="KW-0325">Glycoprotein</keyword>
<comment type="subunit">
    <text evidence="2">Homodimer.</text>
</comment>
<reference evidence="10" key="2">
    <citation type="journal article" date="2018" name="Proc. Natl. Acad. Sci. U.S.A.">
        <title>Phylogenomics and the evolution of hemipteroid insects.</title>
        <authorList>
            <person name="Johnson K.P."/>
            <person name="Dietrich C.H."/>
            <person name="Friedrich F."/>
            <person name="Beutel R.G."/>
            <person name="Wipfler B."/>
            <person name="Peters R.S."/>
            <person name="Allen J.M."/>
            <person name="Petersen M."/>
            <person name="Donath A."/>
            <person name="Walden K.K."/>
            <person name="Kozlov A.M."/>
            <person name="Podsiadlowski L."/>
            <person name="Mayer C."/>
            <person name="Meusemann K."/>
            <person name="Vasilikopoulos A."/>
            <person name="Waterhouse R.M."/>
            <person name="Cameron S.L."/>
            <person name="Weirauch C."/>
            <person name="Swanson D.R."/>
            <person name="Percy D.M."/>
            <person name="Hardy N.B."/>
            <person name="Terry I."/>
            <person name="Liu S."/>
            <person name="Zhou X."/>
            <person name="Misof B."/>
            <person name="Robertson H.M."/>
            <person name="Yoshizawa K."/>
        </authorList>
    </citation>
    <scope>NUCLEOTIDE SEQUENCE</scope>
</reference>
<dbReference type="OrthoDB" id="65569at2759"/>
<dbReference type="PANTHER" id="PTHR10353">
    <property type="entry name" value="GLYCOSYL HYDROLASE"/>
    <property type="match status" value="1"/>
</dbReference>
<accession>A0A6P8Y7P2</accession>
<dbReference type="InterPro" id="IPR001360">
    <property type="entry name" value="Glyco_hydro_1"/>
</dbReference>
<dbReference type="InterPro" id="IPR033132">
    <property type="entry name" value="GH_1_N_CS"/>
</dbReference>
<dbReference type="AlphaFoldDB" id="A0A6P8Y7P2"/>
<name>A0A6P8Y7P2_THRPL</name>
<evidence type="ECO:0000256" key="3">
    <source>
        <dbReference type="ARBA" id="ARBA00022801"/>
    </source>
</evidence>
<dbReference type="Proteomes" id="UP000515158">
    <property type="component" value="Unplaced"/>
</dbReference>
<evidence type="ECO:0000256" key="4">
    <source>
        <dbReference type="ARBA" id="ARBA00023180"/>
    </source>
</evidence>
<evidence type="ECO:0000256" key="2">
    <source>
        <dbReference type="ARBA" id="ARBA00011738"/>
    </source>
</evidence>
<reference evidence="10" key="1">
    <citation type="journal article" date="2014" name="Science">
        <title>Phylogenomics resolves the timing and pattern of insect evolution.</title>
        <authorList>
            <person name="Misof B."/>
            <person name="Liu S."/>
            <person name="Meusemann K."/>
            <person name="Peters R.S."/>
            <person name="Donath A."/>
            <person name="Mayer C."/>
            <person name="Frandsen P.B."/>
            <person name="Ware J."/>
            <person name="Flouri T."/>
            <person name="Beutel R.G."/>
            <person name="Niehuis O."/>
            <person name="Petersen M."/>
            <person name="Izquierdo-Carrasco F."/>
            <person name="Wappler T."/>
            <person name="Rust J."/>
            <person name="Aberer A.J."/>
            <person name="Aspock U."/>
            <person name="Aspock H."/>
            <person name="Bartel D."/>
            <person name="Blanke A."/>
            <person name="Berger S."/>
            <person name="Bohm A."/>
            <person name="Buckley T.R."/>
            <person name="Calcott B."/>
            <person name="Chen J."/>
            <person name="Friedrich F."/>
            <person name="Fukui M."/>
            <person name="Fujita M."/>
            <person name="Greve C."/>
            <person name="Grobe P."/>
            <person name="Gu S."/>
            <person name="Huang Y."/>
            <person name="Jermiin L.S."/>
            <person name="Kawahara A.Y."/>
            <person name="Krogmann L."/>
            <person name="Kubiak M."/>
            <person name="Lanfear R."/>
            <person name="Letsch H."/>
            <person name="Li Y."/>
            <person name="Li Z."/>
            <person name="Li J."/>
            <person name="Lu H."/>
            <person name="Machida R."/>
            <person name="Mashimo Y."/>
            <person name="Kapli P."/>
            <person name="McKenna D.D."/>
            <person name="Meng G."/>
            <person name="Nakagaki Y."/>
            <person name="Navarrete-Heredia J.L."/>
            <person name="Ott M."/>
            <person name="Ou Y."/>
            <person name="Pass G."/>
            <person name="Podsiadlowski L."/>
            <person name="Pohl H."/>
            <person name="von Reumont B.M."/>
            <person name="Schutte K."/>
            <person name="Sekiya K."/>
            <person name="Shimizu S."/>
            <person name="Slipinski A."/>
            <person name="Stamatakis A."/>
            <person name="Song W."/>
            <person name="Su X."/>
            <person name="Szucsich N.U."/>
            <person name="Tan M."/>
            <person name="Tan X."/>
            <person name="Tang M."/>
            <person name="Tang J."/>
            <person name="Timelthaler G."/>
            <person name="Tomizuka S."/>
            <person name="Trautwein M."/>
            <person name="Tong X."/>
            <person name="Uchifune T."/>
            <person name="Walzl M.G."/>
            <person name="Wiegmann B.M."/>
            <person name="Wilbrandt J."/>
            <person name="Wipfler B."/>
            <person name="Wong T.K."/>
            <person name="Wu Q."/>
            <person name="Wu G."/>
            <person name="Xie Y."/>
            <person name="Yang S."/>
            <person name="Yang Q."/>
            <person name="Yeates D.K."/>
            <person name="Yoshizawa K."/>
            <person name="Zhang Q."/>
            <person name="Zhang R."/>
            <person name="Zhang W."/>
            <person name="Zhang Y."/>
            <person name="Zhao J."/>
            <person name="Zhou C."/>
            <person name="Zhou L."/>
            <person name="Ziesmann T."/>
            <person name="Zou S."/>
            <person name="Li Y."/>
            <person name="Xu X."/>
            <person name="Zhang Y."/>
            <person name="Yang H."/>
            <person name="Wang J."/>
            <person name="Wang J."/>
            <person name="Kjer K.M."/>
            <person name="Zhou X."/>
        </authorList>
    </citation>
    <scope>NUCLEOTIDE SEQUENCE</scope>
</reference>
<keyword evidence="9" id="KW-1185">Reference proteome</keyword>
<evidence type="ECO:0000256" key="6">
    <source>
        <dbReference type="RuleBase" id="RU003690"/>
    </source>
</evidence>
<dbReference type="GeneID" id="117642010"/>
<reference evidence="10" key="3">
    <citation type="submission" date="2025-08" db="UniProtKB">
        <authorList>
            <consortium name="RefSeq"/>
        </authorList>
    </citation>
    <scope>IDENTIFICATION</scope>
</reference>
<evidence type="ECO:0000256" key="8">
    <source>
        <dbReference type="SAM" id="SignalP"/>
    </source>
</evidence>
<feature type="chain" id="PRO_5027640094" evidence="8">
    <location>
        <begin position="17"/>
        <end position="570"/>
    </location>
</feature>
<dbReference type="FunFam" id="3.20.20.80:FF:000013">
    <property type="entry name" value="lactase-phlorizin hydrolase"/>
    <property type="match status" value="1"/>
</dbReference>
<dbReference type="RefSeq" id="XP_034235648.1">
    <property type="nucleotide sequence ID" value="XM_034379757.1"/>
</dbReference>
<keyword evidence="8" id="KW-0732">Signal</keyword>
<evidence type="ECO:0000256" key="7">
    <source>
        <dbReference type="SAM" id="MobiDB-lite"/>
    </source>
</evidence>
<sequence>MRALCFLTLVVAAVAAAPDSLRATDDPNDPAFDYTFPDGFYFSSATASYQVEGAWNASGKGENIWDRTTHEHPELVLDRSNGDIACDSYHKFKEDIQLVKELGSNMYRFSLSWSRLLPKGTIDVKNDDGIRYYNDVIDECIANNIIPMVTIFHWDLPQPLQDLGGFTNDIIVDFFQDYADFVFQTFGDRVKWWLTLNEPWTTCVEGYGNGGKAPVVLAEGRGDYLCAHNSLKAHARAYRLYETKYKQSQQGKVGFAANSDYFWPKDPNNADDVAAAQRWMQFNWGWFTHPVFSKEGNYPQDMIDYIDAASTKQGLARSRLPKFTAEEIEMIKGSADFCGVNSYTSTVVAQLQPSDPQPEVGTRASDAAIVTSRDPSWEATIAPWHYVVPTGLRKLLNWIRTEYDNPNVIITENGYPDSGQLKDVNRVRYYRLYILELLKAMTEDKCNVFGYTAWSLMDNYEWFYGYAHKFGIYHVDFEDPNRPRTQKMSAKFYQRLIATRKVPRDGDIVFPDDPTSTARPATTARPNTSATRAATSTARSATDALPNSSASIGGVMTLVLVATLLSLLGC</sequence>
<dbReference type="FunCoup" id="A0A6P8Y7P2">
    <property type="interactions" value="2"/>
</dbReference>
<feature type="region of interest" description="Disordered" evidence="7">
    <location>
        <begin position="508"/>
        <end position="544"/>
    </location>
</feature>
<dbReference type="Pfam" id="PF00232">
    <property type="entry name" value="Glyco_hydro_1"/>
    <property type="match status" value="1"/>
</dbReference>
<evidence type="ECO:0000313" key="9">
    <source>
        <dbReference type="Proteomes" id="UP000515158"/>
    </source>
</evidence>